<feature type="region of interest" description="Disordered" evidence="1">
    <location>
        <begin position="1"/>
        <end position="84"/>
    </location>
</feature>
<dbReference type="AlphaFoldDB" id="F4R8V7"/>
<proteinExistence type="predicted"/>
<evidence type="ECO:0000313" key="2">
    <source>
        <dbReference type="EMBL" id="EGG11263.1"/>
    </source>
</evidence>
<feature type="compositionally biased region" description="Basic and acidic residues" evidence="1">
    <location>
        <begin position="35"/>
        <end position="44"/>
    </location>
</feature>
<evidence type="ECO:0008006" key="4">
    <source>
        <dbReference type="Google" id="ProtNLM"/>
    </source>
</evidence>
<dbReference type="OrthoDB" id="2512810at2759"/>
<keyword evidence="3" id="KW-1185">Reference proteome</keyword>
<organism evidence="3">
    <name type="scientific">Melampsora larici-populina (strain 98AG31 / pathotype 3-4-7)</name>
    <name type="common">Poplar leaf rust fungus</name>
    <dbReference type="NCBI Taxonomy" id="747676"/>
    <lineage>
        <taxon>Eukaryota</taxon>
        <taxon>Fungi</taxon>
        <taxon>Dikarya</taxon>
        <taxon>Basidiomycota</taxon>
        <taxon>Pucciniomycotina</taxon>
        <taxon>Pucciniomycetes</taxon>
        <taxon>Pucciniales</taxon>
        <taxon>Melampsoraceae</taxon>
        <taxon>Melampsora</taxon>
    </lineage>
</organism>
<protein>
    <recommendedName>
        <fullName evidence="4">CxC1-like cysteine cluster associated with KDZ transposases domain-containing protein</fullName>
    </recommendedName>
</protein>
<feature type="compositionally biased region" description="Acidic residues" evidence="1">
    <location>
        <begin position="66"/>
        <end position="79"/>
    </location>
</feature>
<dbReference type="RefSeq" id="XP_007405865.1">
    <property type="nucleotide sequence ID" value="XM_007405803.1"/>
</dbReference>
<sequence length="355" mass="40450">MANKKKDRPRTFESLNRRPQNPLDARVLALKRKAREQTLQRHGQEPLGPPQVPVNTTPIADPTQVLDDEDNNDPNDEMDDHMNAPPLDPSMDPPEVVLVDDDAIHALNRGFYSGRRAHEEVQWQKRHPAMFQAYLQLQRLTRDWSNQLFDHDFEKTCQCQGTPRTLDVLDLFFRCQSCFASATQMIKQGSSMLVISVVPQMSQSQQSPFALALAEFLDPGNPIFLVKSGEKAREWHRTLSSAMDGYQKMLIMSDEAASKALRLSKDDELAFKCPQCFGPDVDPLPNSEPDHCVCIDGNFQYCRHLAASIELGGIITPFMFLPPEELEAMRASVPTPWQRTSKKKHWAEEEVTYRF</sequence>
<dbReference type="PANTHER" id="PTHR33096">
    <property type="entry name" value="CXC2 DOMAIN-CONTAINING PROTEIN"/>
    <property type="match status" value="1"/>
</dbReference>
<dbReference type="InParanoid" id="F4R8V7"/>
<name>F4R8V7_MELLP</name>
<reference evidence="3" key="1">
    <citation type="journal article" date="2011" name="Proc. Natl. Acad. Sci. U.S.A.">
        <title>Obligate biotrophy features unraveled by the genomic analysis of rust fungi.</title>
        <authorList>
            <person name="Duplessis S."/>
            <person name="Cuomo C.A."/>
            <person name="Lin Y.-C."/>
            <person name="Aerts A."/>
            <person name="Tisserant E."/>
            <person name="Veneault-Fourrey C."/>
            <person name="Joly D.L."/>
            <person name="Hacquard S."/>
            <person name="Amselem J."/>
            <person name="Cantarel B.L."/>
            <person name="Chiu R."/>
            <person name="Coutinho P.M."/>
            <person name="Feau N."/>
            <person name="Field M."/>
            <person name="Frey P."/>
            <person name="Gelhaye E."/>
            <person name="Goldberg J."/>
            <person name="Grabherr M.G."/>
            <person name="Kodira C.D."/>
            <person name="Kohler A."/>
            <person name="Kuees U."/>
            <person name="Lindquist E.A."/>
            <person name="Lucas S.M."/>
            <person name="Mago R."/>
            <person name="Mauceli E."/>
            <person name="Morin E."/>
            <person name="Murat C."/>
            <person name="Pangilinan J.L."/>
            <person name="Park R."/>
            <person name="Pearson M."/>
            <person name="Quesneville H."/>
            <person name="Rouhier N."/>
            <person name="Sakthikumar S."/>
            <person name="Salamov A.A."/>
            <person name="Schmutz J."/>
            <person name="Selles B."/>
            <person name="Shapiro H."/>
            <person name="Tanguay P."/>
            <person name="Tuskan G.A."/>
            <person name="Henrissat B."/>
            <person name="Van de Peer Y."/>
            <person name="Rouze P."/>
            <person name="Ellis J.G."/>
            <person name="Dodds P.N."/>
            <person name="Schein J.E."/>
            <person name="Zhong S."/>
            <person name="Hamelin R.C."/>
            <person name="Grigoriev I.V."/>
            <person name="Szabo L.J."/>
            <person name="Martin F."/>
        </authorList>
    </citation>
    <scope>NUCLEOTIDE SEQUENCE [LARGE SCALE GENOMIC DNA]</scope>
    <source>
        <strain evidence="3">98AG31 / pathotype 3-4-7</strain>
    </source>
</reference>
<accession>F4R8V7</accession>
<dbReference type="Proteomes" id="UP000001072">
    <property type="component" value="Unassembled WGS sequence"/>
</dbReference>
<evidence type="ECO:0000313" key="3">
    <source>
        <dbReference type="Proteomes" id="UP000001072"/>
    </source>
</evidence>
<dbReference type="VEuPathDB" id="FungiDB:MELLADRAFT_92224"/>
<dbReference type="HOGENOM" id="CLU_704153_0_0_1"/>
<dbReference type="GeneID" id="18936169"/>
<dbReference type="EMBL" id="GL883093">
    <property type="protein sequence ID" value="EGG11263.1"/>
    <property type="molecule type" value="Genomic_DNA"/>
</dbReference>
<evidence type="ECO:0000256" key="1">
    <source>
        <dbReference type="SAM" id="MobiDB-lite"/>
    </source>
</evidence>
<dbReference type="KEGG" id="mlr:MELLADRAFT_92224"/>
<dbReference type="PANTHER" id="PTHR33096:SF1">
    <property type="entry name" value="CXC1-LIKE CYSTEINE CLUSTER ASSOCIATED WITH KDZ TRANSPOSASES DOMAIN-CONTAINING PROTEIN"/>
    <property type="match status" value="1"/>
</dbReference>
<gene>
    <name evidence="2" type="ORF">MELLADRAFT_92224</name>
</gene>